<dbReference type="Proteomes" id="UP000000600">
    <property type="component" value="Unassembled WGS sequence"/>
</dbReference>
<proteinExistence type="predicted"/>
<dbReference type="EMBL" id="CT868108">
    <property type="protein sequence ID" value="CAK71942.1"/>
    <property type="molecule type" value="Genomic_DNA"/>
</dbReference>
<accession>A0CMC5</accession>
<dbReference type="AlphaFoldDB" id="A0CMC5"/>
<protein>
    <submittedName>
        <fullName evidence="1">Uncharacterized protein</fullName>
    </submittedName>
</protein>
<reference evidence="1 2" key="1">
    <citation type="journal article" date="2006" name="Nature">
        <title>Global trends of whole-genome duplications revealed by the ciliate Paramecium tetraurelia.</title>
        <authorList>
            <consortium name="Genoscope"/>
            <person name="Aury J.-M."/>
            <person name="Jaillon O."/>
            <person name="Duret L."/>
            <person name="Noel B."/>
            <person name="Jubin C."/>
            <person name="Porcel B.M."/>
            <person name="Segurens B."/>
            <person name="Daubin V."/>
            <person name="Anthouard V."/>
            <person name="Aiach N."/>
            <person name="Arnaiz O."/>
            <person name="Billaut A."/>
            <person name="Beisson J."/>
            <person name="Blanc I."/>
            <person name="Bouhouche K."/>
            <person name="Camara F."/>
            <person name="Duharcourt S."/>
            <person name="Guigo R."/>
            <person name="Gogendeau D."/>
            <person name="Katinka M."/>
            <person name="Keller A.-M."/>
            <person name="Kissmehl R."/>
            <person name="Klotz C."/>
            <person name="Koll F."/>
            <person name="Le Moue A."/>
            <person name="Lepere C."/>
            <person name="Malinsky S."/>
            <person name="Nowacki M."/>
            <person name="Nowak J.K."/>
            <person name="Plattner H."/>
            <person name="Poulain J."/>
            <person name="Ruiz F."/>
            <person name="Serrano V."/>
            <person name="Zagulski M."/>
            <person name="Dessen P."/>
            <person name="Betermier M."/>
            <person name="Weissenbach J."/>
            <person name="Scarpelli C."/>
            <person name="Schachter V."/>
            <person name="Sperling L."/>
            <person name="Meyer E."/>
            <person name="Cohen J."/>
            <person name="Wincker P."/>
        </authorList>
    </citation>
    <scope>NUCLEOTIDE SEQUENCE [LARGE SCALE GENOMIC DNA]</scope>
    <source>
        <strain evidence="1 2">Stock d4-2</strain>
    </source>
</reference>
<dbReference type="KEGG" id="ptm:GSPATT00008421001"/>
<dbReference type="RefSeq" id="XP_001439339.1">
    <property type="nucleotide sequence ID" value="XM_001439302.1"/>
</dbReference>
<gene>
    <name evidence="1" type="ORF">GSPATT00008421001</name>
</gene>
<name>A0CMC5_PARTE</name>
<dbReference type="InParanoid" id="A0CMC5"/>
<organism evidence="1 2">
    <name type="scientific">Paramecium tetraurelia</name>
    <dbReference type="NCBI Taxonomy" id="5888"/>
    <lineage>
        <taxon>Eukaryota</taxon>
        <taxon>Sar</taxon>
        <taxon>Alveolata</taxon>
        <taxon>Ciliophora</taxon>
        <taxon>Intramacronucleata</taxon>
        <taxon>Oligohymenophorea</taxon>
        <taxon>Peniculida</taxon>
        <taxon>Parameciidae</taxon>
        <taxon>Paramecium</taxon>
    </lineage>
</organism>
<sequence>MFQTTSSINSQQSPNRFKFKSKVSFFNDTMVPAMTTKITLQYKEFLRNLISCIQEKASFVNFPEFDQLKSQQIAVSIQSCYNPKFKSTGVDETKEAFQDLLDEIKQTINRKYPFIKVFRQQISHPDHYLQIQLYQPEVHSVVLYSRQFSKRANHSQINS</sequence>
<dbReference type="HOGENOM" id="CLU_1664091_0_0_1"/>
<evidence type="ECO:0000313" key="1">
    <source>
        <dbReference type="EMBL" id="CAK71942.1"/>
    </source>
</evidence>
<evidence type="ECO:0000313" key="2">
    <source>
        <dbReference type="Proteomes" id="UP000000600"/>
    </source>
</evidence>
<dbReference type="GeneID" id="5025124"/>
<keyword evidence="2" id="KW-1185">Reference proteome</keyword>